<dbReference type="InterPro" id="IPR036291">
    <property type="entry name" value="NAD(P)-bd_dom_sf"/>
</dbReference>
<dbReference type="Pfam" id="PF00107">
    <property type="entry name" value="ADH_zinc_N"/>
    <property type="match status" value="1"/>
</dbReference>
<dbReference type="SUPFAM" id="SSF50129">
    <property type="entry name" value="GroES-like"/>
    <property type="match status" value="1"/>
</dbReference>
<accession>A0A212LH87</accession>
<dbReference type="InterPro" id="IPR013149">
    <property type="entry name" value="ADH-like_C"/>
</dbReference>
<dbReference type="InterPro" id="IPR020843">
    <property type="entry name" value="ER"/>
</dbReference>
<comment type="cofactor">
    <cofactor evidence="1 6">
        <name>Zn(2+)</name>
        <dbReference type="ChEBI" id="CHEBI:29105"/>
    </cofactor>
</comment>
<keyword evidence="5 8" id="KW-0560">Oxidoreductase</keyword>
<organism evidence="8">
    <name type="scientific">uncultured Pleomorphomonas sp</name>
    <dbReference type="NCBI Taxonomy" id="442121"/>
    <lineage>
        <taxon>Bacteria</taxon>
        <taxon>Pseudomonadati</taxon>
        <taxon>Pseudomonadota</taxon>
        <taxon>Alphaproteobacteria</taxon>
        <taxon>Hyphomicrobiales</taxon>
        <taxon>Pleomorphomonadaceae</taxon>
        <taxon>Pleomorphomonas</taxon>
        <taxon>environmental samples</taxon>
    </lineage>
</organism>
<proteinExistence type="inferred from homology"/>
<dbReference type="PANTHER" id="PTHR43161">
    <property type="entry name" value="SORBITOL DEHYDROGENASE"/>
    <property type="match status" value="1"/>
</dbReference>
<evidence type="ECO:0000256" key="1">
    <source>
        <dbReference type="ARBA" id="ARBA00001947"/>
    </source>
</evidence>
<evidence type="ECO:0000256" key="2">
    <source>
        <dbReference type="ARBA" id="ARBA00008072"/>
    </source>
</evidence>
<evidence type="ECO:0000256" key="6">
    <source>
        <dbReference type="RuleBase" id="RU361277"/>
    </source>
</evidence>
<dbReference type="PANTHER" id="PTHR43161:SF9">
    <property type="entry name" value="SORBITOL DEHYDROGENASE"/>
    <property type="match status" value="1"/>
</dbReference>
<keyword evidence="3 6" id="KW-0479">Metal-binding</keyword>
<gene>
    <name evidence="8" type="ORF">KL86PLE_40738</name>
</gene>
<evidence type="ECO:0000256" key="5">
    <source>
        <dbReference type="ARBA" id="ARBA00023002"/>
    </source>
</evidence>
<comment type="similarity">
    <text evidence="2 6">Belongs to the zinc-containing alcohol dehydrogenase family.</text>
</comment>
<dbReference type="Gene3D" id="3.40.50.720">
    <property type="entry name" value="NAD(P)-binding Rossmann-like Domain"/>
    <property type="match status" value="1"/>
</dbReference>
<dbReference type="InterPro" id="IPR045306">
    <property type="entry name" value="SDH-like"/>
</dbReference>
<dbReference type="InterPro" id="IPR002328">
    <property type="entry name" value="ADH_Zn_CS"/>
</dbReference>
<dbReference type="GO" id="GO:0046526">
    <property type="term" value="F:D-xylulose reductase activity"/>
    <property type="evidence" value="ECO:0007669"/>
    <property type="project" value="UniProtKB-EC"/>
</dbReference>
<dbReference type="EC" id="1.1.1.9" evidence="8"/>
<dbReference type="InterPro" id="IPR013154">
    <property type="entry name" value="ADH-like_N"/>
</dbReference>
<dbReference type="InterPro" id="IPR011032">
    <property type="entry name" value="GroES-like_sf"/>
</dbReference>
<dbReference type="EMBL" id="FMJD01000008">
    <property type="protein sequence ID" value="SCM76933.1"/>
    <property type="molecule type" value="Genomic_DNA"/>
</dbReference>
<dbReference type="Gene3D" id="3.90.180.10">
    <property type="entry name" value="Medium-chain alcohol dehydrogenases, catalytic domain"/>
    <property type="match status" value="1"/>
</dbReference>
<name>A0A212LH87_9HYPH</name>
<dbReference type="CDD" id="cd05285">
    <property type="entry name" value="sorbitol_DH"/>
    <property type="match status" value="1"/>
</dbReference>
<sequence length="344" mass="36333">MKALVLEEIGKIRLRDIDLPTVPGPDDVKIAMKNVGICGSDVHFYEYGNIGPFVVREPMVLGHEGSGVVVAVGANVTSLKVGDKVCMEPGIPDWTSRAARMGLYNLDPAVRFWATPPVHGCLAPEVVHPANLTFKLPDNVSLAEGAMVEPLAVGMQAATKARVQPGATAAVIGSGTIGIMTALSAVAAGCSDVFVIDLQQEKLDVAAQYPALTPVNLAKEDAVARVRAATGGWGVDAVFEASGSMKAYDTLFDYACPGGCAVLVGMPAKPVAYDVVAGQAKELRVEHVFRYANIYDRAINLLASGKIDVKPLISKYYSFEQAVEAFEFAAKAPANVIKTQIVFA</sequence>
<keyword evidence="4 6" id="KW-0862">Zinc</keyword>
<dbReference type="SMART" id="SM00829">
    <property type="entry name" value="PKS_ER"/>
    <property type="match status" value="1"/>
</dbReference>
<dbReference type="AlphaFoldDB" id="A0A212LH87"/>
<evidence type="ECO:0000256" key="3">
    <source>
        <dbReference type="ARBA" id="ARBA00022723"/>
    </source>
</evidence>
<dbReference type="Pfam" id="PF08240">
    <property type="entry name" value="ADH_N"/>
    <property type="match status" value="1"/>
</dbReference>
<evidence type="ECO:0000313" key="8">
    <source>
        <dbReference type="EMBL" id="SCM76933.1"/>
    </source>
</evidence>
<protein>
    <submittedName>
        <fullName evidence="8">Putative D-xylulose reductase</fullName>
        <ecNumber evidence="8">1.1.1.9</ecNumber>
    </submittedName>
</protein>
<dbReference type="RefSeq" id="WP_100081810.1">
    <property type="nucleotide sequence ID" value="NZ_LT608334.1"/>
</dbReference>
<evidence type="ECO:0000259" key="7">
    <source>
        <dbReference type="SMART" id="SM00829"/>
    </source>
</evidence>
<dbReference type="PROSITE" id="PS00059">
    <property type="entry name" value="ADH_ZINC"/>
    <property type="match status" value="1"/>
</dbReference>
<dbReference type="SUPFAM" id="SSF51735">
    <property type="entry name" value="NAD(P)-binding Rossmann-fold domains"/>
    <property type="match status" value="1"/>
</dbReference>
<dbReference type="GO" id="GO:0008270">
    <property type="term" value="F:zinc ion binding"/>
    <property type="evidence" value="ECO:0007669"/>
    <property type="project" value="InterPro"/>
</dbReference>
<reference evidence="8" key="1">
    <citation type="submission" date="2016-08" db="EMBL/GenBank/DDBJ databases">
        <authorList>
            <person name="Seilhamer J.J."/>
        </authorList>
    </citation>
    <scope>NUCLEOTIDE SEQUENCE</scope>
    <source>
        <strain evidence="8">86</strain>
    </source>
</reference>
<feature type="domain" description="Enoyl reductase (ER)" evidence="7">
    <location>
        <begin position="7"/>
        <end position="337"/>
    </location>
</feature>
<evidence type="ECO:0000256" key="4">
    <source>
        <dbReference type="ARBA" id="ARBA00022833"/>
    </source>
</evidence>